<accession>A0ABP5F081</accession>
<dbReference type="SUPFAM" id="SSF52507">
    <property type="entry name" value="Homo-oligomeric flavin-containing Cys decarboxylases, HFCD"/>
    <property type="match status" value="1"/>
</dbReference>
<feature type="transmembrane region" description="Helical" evidence="1">
    <location>
        <begin position="21"/>
        <end position="42"/>
    </location>
</feature>
<evidence type="ECO:0000259" key="2">
    <source>
        <dbReference type="Pfam" id="PF02441"/>
    </source>
</evidence>
<keyword evidence="1" id="KW-0812">Transmembrane</keyword>
<keyword evidence="1" id="KW-0472">Membrane</keyword>
<dbReference type="InterPro" id="IPR036551">
    <property type="entry name" value="Flavin_trans-like"/>
</dbReference>
<dbReference type="InterPro" id="IPR003382">
    <property type="entry name" value="Flavoprotein"/>
</dbReference>
<evidence type="ECO:0000256" key="1">
    <source>
        <dbReference type="SAM" id="Phobius"/>
    </source>
</evidence>
<dbReference type="Pfam" id="PF02441">
    <property type="entry name" value="Flavoprotein"/>
    <property type="match status" value="1"/>
</dbReference>
<comment type="caution">
    <text evidence="3">The sequence shown here is derived from an EMBL/GenBank/DDBJ whole genome shotgun (WGS) entry which is preliminary data.</text>
</comment>
<dbReference type="Gene3D" id="3.40.50.1950">
    <property type="entry name" value="Flavin prenyltransferase-like"/>
    <property type="match status" value="1"/>
</dbReference>
<dbReference type="EMBL" id="BAAAPC010000025">
    <property type="protein sequence ID" value="GAA2013086.1"/>
    <property type="molecule type" value="Genomic_DNA"/>
</dbReference>
<dbReference type="Proteomes" id="UP001501585">
    <property type="component" value="Unassembled WGS sequence"/>
</dbReference>
<proteinExistence type="predicted"/>
<organism evidence="3 4">
    <name type="scientific">Nocardiopsis rhodophaea</name>
    <dbReference type="NCBI Taxonomy" id="280238"/>
    <lineage>
        <taxon>Bacteria</taxon>
        <taxon>Bacillati</taxon>
        <taxon>Actinomycetota</taxon>
        <taxon>Actinomycetes</taxon>
        <taxon>Streptosporangiales</taxon>
        <taxon>Nocardiopsidaceae</taxon>
        <taxon>Nocardiopsis</taxon>
    </lineage>
</organism>
<evidence type="ECO:0000313" key="3">
    <source>
        <dbReference type="EMBL" id="GAA2013086.1"/>
    </source>
</evidence>
<keyword evidence="1" id="KW-1133">Transmembrane helix</keyword>
<protein>
    <recommendedName>
        <fullName evidence="2">Flavoprotein domain-containing protein</fullName>
    </recommendedName>
</protein>
<reference evidence="4" key="1">
    <citation type="journal article" date="2019" name="Int. J. Syst. Evol. Microbiol.">
        <title>The Global Catalogue of Microorganisms (GCM) 10K type strain sequencing project: providing services to taxonomists for standard genome sequencing and annotation.</title>
        <authorList>
            <consortium name="The Broad Institute Genomics Platform"/>
            <consortium name="The Broad Institute Genome Sequencing Center for Infectious Disease"/>
            <person name="Wu L."/>
            <person name="Ma J."/>
        </authorList>
    </citation>
    <scope>NUCLEOTIDE SEQUENCE [LARGE SCALE GENOMIC DNA]</scope>
    <source>
        <strain evidence="4">JCM 15313</strain>
    </source>
</reference>
<evidence type="ECO:0000313" key="4">
    <source>
        <dbReference type="Proteomes" id="UP001501585"/>
    </source>
</evidence>
<name>A0ABP5F081_9ACTN</name>
<gene>
    <name evidence="3" type="ORF">GCM10009799_46790</name>
</gene>
<keyword evidence="4" id="KW-1185">Reference proteome</keyword>
<feature type="domain" description="Flavoprotein" evidence="2">
    <location>
        <begin position="23"/>
        <end position="137"/>
    </location>
</feature>
<sequence>MFAHMTSFDRSDEAKSRKASLFLISTGTLSTAHLPFWLNWLFANRPNYSVTVGLTETAKQFVSTTAVTALTGTPTVANTWSTANGLEPVHTRIANDHDGIIVYPASVNFLSSLAAGSGAGPFTLGVLGARVPVIVCPSFPPDVADNQIIRDVLARISSVPNYLLVRGQKSVSRSVDRDAHVAAPLWDAISAFESALSDANEADIDADQTTA</sequence>